<comment type="caution">
    <text evidence="1">The sequence shown here is derived from an EMBL/GenBank/DDBJ whole genome shotgun (WGS) entry which is preliminary data.</text>
</comment>
<dbReference type="Proteomes" id="UP001489719">
    <property type="component" value="Unassembled WGS sequence"/>
</dbReference>
<organism evidence="1 2">
    <name type="scientific">Lipomyces orientalis</name>
    <dbReference type="NCBI Taxonomy" id="1233043"/>
    <lineage>
        <taxon>Eukaryota</taxon>
        <taxon>Fungi</taxon>
        <taxon>Dikarya</taxon>
        <taxon>Ascomycota</taxon>
        <taxon>Saccharomycotina</taxon>
        <taxon>Lipomycetes</taxon>
        <taxon>Lipomycetales</taxon>
        <taxon>Lipomycetaceae</taxon>
        <taxon>Lipomyces</taxon>
    </lineage>
</organism>
<accession>A0ACC3TDY0</accession>
<reference evidence="2" key="1">
    <citation type="journal article" date="2024" name="Front. Bioeng. Biotechnol.">
        <title>Genome-scale model development and genomic sequencing of the oleaginous clade Lipomyces.</title>
        <authorList>
            <person name="Czajka J.J."/>
            <person name="Han Y."/>
            <person name="Kim J."/>
            <person name="Mondo S.J."/>
            <person name="Hofstad B.A."/>
            <person name="Robles A."/>
            <person name="Haridas S."/>
            <person name="Riley R."/>
            <person name="LaButti K."/>
            <person name="Pangilinan J."/>
            <person name="Andreopoulos W."/>
            <person name="Lipzen A."/>
            <person name="Yan J."/>
            <person name="Wang M."/>
            <person name="Ng V."/>
            <person name="Grigoriev I.V."/>
            <person name="Spatafora J.W."/>
            <person name="Magnuson J.K."/>
            <person name="Baker S.E."/>
            <person name="Pomraning K.R."/>
        </authorList>
    </citation>
    <scope>NUCLEOTIDE SEQUENCE [LARGE SCALE GENOMIC DNA]</scope>
    <source>
        <strain evidence="2">CBS 10300</strain>
    </source>
</reference>
<proteinExistence type="predicted"/>
<keyword evidence="2" id="KW-1185">Reference proteome</keyword>
<name>A0ACC3TDY0_9ASCO</name>
<sequence length="560" mass="62128">MAPLVIQGAADGNLANLYGPSGVRGIFQNRFLFSLGVAASFGGLLFGYDQGVISGVLVMNSFARTFPRLAHDANLQGWMVAVLQLGACFGAIVNGPIADRFSRKYSIAAANVVFILGGVLQTTVKNITMMFVGRFFAGIAIGQLSMSVPLYLGEIAPPNVRGSLVTLQQWGISIGIMTSFWINYGTQYIGGSGNHQKELAWRLPIGLQMVPSVFLLLISTLFLPFSPRWLFLVGREEEAVKSLARIRRLPQDHIFIQQEIYEIKLAQRFDAKTVVERYPNAKTKWKQEFELYNELITVAHLRKRLFVSCLMQLIQQFTGINAIIYYAPTIFGFIGLSGNSIHLLATGVVGIINVLSTSIAFVGLDLIGRRTILLVGAVGMGISQLIVATLYAVHEHSWSSHRSAGWAAAVFIWIFIANFAYSIGCVNWVYPSEIFPPSVRSKAIGIAVATNWICNFIIGLVTPRMLTSIRFGTFYFFFAFCVILFVWVFFFLPETKGVPMEEMDIIWGGNQAAEDLERMARVMAELQNEEGNESLDPLARAKQASEHVEMADFRKLPRDI</sequence>
<evidence type="ECO:0000313" key="2">
    <source>
        <dbReference type="Proteomes" id="UP001489719"/>
    </source>
</evidence>
<evidence type="ECO:0000313" key="1">
    <source>
        <dbReference type="EMBL" id="KAK9319171.1"/>
    </source>
</evidence>
<gene>
    <name evidence="1" type="ORF">V1517DRAFT_297781</name>
</gene>
<dbReference type="EMBL" id="MU970218">
    <property type="protein sequence ID" value="KAK9319171.1"/>
    <property type="molecule type" value="Genomic_DNA"/>
</dbReference>
<protein>
    <submittedName>
        <fullName evidence="1">General substrate transporter</fullName>
    </submittedName>
</protein>